<dbReference type="EMBL" id="JBHSSW010000003">
    <property type="protein sequence ID" value="MFC6196852.1"/>
    <property type="molecule type" value="Genomic_DNA"/>
</dbReference>
<name>A0ABW1S6P9_9PROT</name>
<evidence type="ECO:0000313" key="2">
    <source>
        <dbReference type="EMBL" id="MFC6196852.1"/>
    </source>
</evidence>
<dbReference type="Pfam" id="PF12616">
    <property type="entry name" value="DUF3775"/>
    <property type="match status" value="1"/>
</dbReference>
<feature type="compositionally biased region" description="Acidic residues" evidence="1">
    <location>
        <begin position="36"/>
        <end position="59"/>
    </location>
</feature>
<sequence length="156" mass="16844">MKTIDTGTPDIDLGMSEDTLAAIILEAKSYDAVMPESDEDEGSNDADDREVSVLEDQDDNPALQILSDTIESLSVDQQEALIALVWVGRGDFDASEWQKALDLAAERDNGNVAEYLAGIPLLGDFLEAGADTMGINVGASETRAMSHYEEEDTDRS</sequence>
<protein>
    <submittedName>
        <fullName evidence="2">DUF3775 domain-containing protein</fullName>
    </submittedName>
</protein>
<dbReference type="RefSeq" id="WP_377374809.1">
    <property type="nucleotide sequence ID" value="NZ_JBHSSW010000003.1"/>
</dbReference>
<proteinExistence type="predicted"/>
<gene>
    <name evidence="2" type="ORF">ACFQDM_02110</name>
</gene>
<reference evidence="3" key="1">
    <citation type="journal article" date="2019" name="Int. J. Syst. Evol. Microbiol.">
        <title>The Global Catalogue of Microorganisms (GCM) 10K type strain sequencing project: providing services to taxonomists for standard genome sequencing and annotation.</title>
        <authorList>
            <consortium name="The Broad Institute Genomics Platform"/>
            <consortium name="The Broad Institute Genome Sequencing Center for Infectious Disease"/>
            <person name="Wu L."/>
            <person name="Ma J."/>
        </authorList>
    </citation>
    <scope>NUCLEOTIDE SEQUENCE [LARGE SCALE GENOMIC DNA]</scope>
    <source>
        <strain evidence="3">CGMCC-1.15741</strain>
    </source>
</reference>
<keyword evidence="3" id="KW-1185">Reference proteome</keyword>
<evidence type="ECO:0000313" key="3">
    <source>
        <dbReference type="Proteomes" id="UP001596303"/>
    </source>
</evidence>
<dbReference type="Proteomes" id="UP001596303">
    <property type="component" value="Unassembled WGS sequence"/>
</dbReference>
<feature type="region of interest" description="Disordered" evidence="1">
    <location>
        <begin position="33"/>
        <end position="59"/>
    </location>
</feature>
<accession>A0ABW1S6P9</accession>
<organism evidence="2 3">
    <name type="scientific">Ponticaulis profundi</name>
    <dbReference type="NCBI Taxonomy" id="2665222"/>
    <lineage>
        <taxon>Bacteria</taxon>
        <taxon>Pseudomonadati</taxon>
        <taxon>Pseudomonadota</taxon>
        <taxon>Alphaproteobacteria</taxon>
        <taxon>Hyphomonadales</taxon>
        <taxon>Hyphomonadaceae</taxon>
        <taxon>Ponticaulis</taxon>
    </lineage>
</organism>
<evidence type="ECO:0000256" key="1">
    <source>
        <dbReference type="SAM" id="MobiDB-lite"/>
    </source>
</evidence>
<dbReference type="InterPro" id="IPR022254">
    <property type="entry name" value="DUF3775"/>
</dbReference>
<comment type="caution">
    <text evidence="2">The sequence shown here is derived from an EMBL/GenBank/DDBJ whole genome shotgun (WGS) entry which is preliminary data.</text>
</comment>